<reference evidence="1 2" key="1">
    <citation type="submission" date="2017-01" db="EMBL/GenBank/DDBJ databases">
        <title>A new Hymenobacter.</title>
        <authorList>
            <person name="Liang Y."/>
            <person name="Feng F."/>
        </authorList>
    </citation>
    <scope>NUCLEOTIDE SEQUENCE [LARGE SCALE GENOMIC DNA]</scope>
    <source>
        <strain evidence="1">MIMBbqt21</strain>
    </source>
</reference>
<sequence>MYDKNGSPTVNLATTDASLTLGSGGVNGKVSVRGKEGTALVELLATDTEAVIGAGNKNRAGRLTMYNKQGSPTVNLTTADATLTLGGNATNGKVSVQGKDGMPIVELIASDTESVIGLGQSNRPGRITVYNGNQDASIELNGAQGDIWISNADFAEEFDVATCTDAVLPVERGMVMVLGAGGDVQPSASAYDSRVVGVVSGAGTYRPGLVLDRRDTGNERLPIALVGKVFCLVDATNTPIQIGDLLTTADQAGHAMKATDRQAAFGAVLGKALAPLETGCALLPILVTLQ</sequence>
<name>A0A243W7Q6_9BACT</name>
<proteinExistence type="predicted"/>
<dbReference type="Proteomes" id="UP000194873">
    <property type="component" value="Unassembled WGS sequence"/>
</dbReference>
<keyword evidence="2" id="KW-1185">Reference proteome</keyword>
<dbReference type="EMBL" id="MTSE01000050">
    <property type="protein sequence ID" value="OUJ68414.1"/>
    <property type="molecule type" value="Genomic_DNA"/>
</dbReference>
<gene>
    <name evidence="1" type="ORF">BXP70_27920</name>
</gene>
<evidence type="ECO:0000313" key="1">
    <source>
        <dbReference type="EMBL" id="OUJ68414.1"/>
    </source>
</evidence>
<organism evidence="1 2">
    <name type="scientific">Hymenobacter crusticola</name>
    <dbReference type="NCBI Taxonomy" id="1770526"/>
    <lineage>
        <taxon>Bacteria</taxon>
        <taxon>Pseudomonadati</taxon>
        <taxon>Bacteroidota</taxon>
        <taxon>Cytophagia</taxon>
        <taxon>Cytophagales</taxon>
        <taxon>Hymenobacteraceae</taxon>
        <taxon>Hymenobacter</taxon>
    </lineage>
</organism>
<evidence type="ECO:0000313" key="2">
    <source>
        <dbReference type="Proteomes" id="UP000194873"/>
    </source>
</evidence>
<comment type="caution">
    <text evidence="1">The sequence shown here is derived from an EMBL/GenBank/DDBJ whole genome shotgun (WGS) entry which is preliminary data.</text>
</comment>
<accession>A0A243W7Q6</accession>
<dbReference type="AlphaFoldDB" id="A0A243W7Q6"/>
<protein>
    <submittedName>
        <fullName evidence="1">Uncharacterized protein</fullName>
    </submittedName>
</protein>